<dbReference type="OrthoDB" id="1112980at2759"/>
<keyword evidence="3" id="KW-1185">Reference proteome</keyword>
<evidence type="ECO:0000313" key="3">
    <source>
        <dbReference type="Proteomes" id="UP000298327"/>
    </source>
</evidence>
<dbReference type="Pfam" id="PF15370">
    <property type="entry name" value="NOPCHAP1"/>
    <property type="match status" value="1"/>
</dbReference>
<feature type="compositionally biased region" description="Acidic residues" evidence="1">
    <location>
        <begin position="143"/>
        <end position="158"/>
    </location>
</feature>
<name>A0A4Y9YLZ7_9AGAM</name>
<dbReference type="Proteomes" id="UP000298327">
    <property type="component" value="Unassembled WGS sequence"/>
</dbReference>
<sequence length="196" mass="21017">MAASDPKQKCSETLEVETEEERMSRLQNTFASLSSASAPAEDGVGTRPFDFGKRETFAVPPPTDLLARVQAFLPALKASNTELAQKDPQSVDIENVGEEEGQYIEMNLGLGVFEQRKQGATSSESESSEDQQMDAASARSDSDSDSDSYSDTSSEDDIITTIAKAARPTKPLPRRARPQIEVLGSAPSTPDGAPES</sequence>
<gene>
    <name evidence="2" type="ORF">EVG20_g6286</name>
</gene>
<feature type="region of interest" description="Disordered" evidence="1">
    <location>
        <begin position="1"/>
        <end position="56"/>
    </location>
</feature>
<feature type="compositionally biased region" description="Polar residues" evidence="1">
    <location>
        <begin position="25"/>
        <end position="37"/>
    </location>
</feature>
<dbReference type="PANTHER" id="PTHR28674">
    <property type="entry name" value="SIMILAR TO DNA SEGMENT, CHR 10, WAYNE STATE UNIVERSITY 102,-EXPRESSED"/>
    <property type="match status" value="1"/>
</dbReference>
<dbReference type="GO" id="GO:0000492">
    <property type="term" value="P:box C/D snoRNP assembly"/>
    <property type="evidence" value="ECO:0007669"/>
    <property type="project" value="InterPro"/>
</dbReference>
<evidence type="ECO:0000256" key="1">
    <source>
        <dbReference type="SAM" id="MobiDB-lite"/>
    </source>
</evidence>
<dbReference type="GO" id="GO:0062064">
    <property type="term" value="F:box C/D methylation guide snoRNP complex binding"/>
    <property type="evidence" value="ECO:0007669"/>
    <property type="project" value="TreeGrafter"/>
</dbReference>
<protein>
    <submittedName>
        <fullName evidence="2">Uncharacterized protein</fullName>
    </submittedName>
</protein>
<dbReference type="InterPro" id="IPR027921">
    <property type="entry name" value="NOPCHAP1"/>
</dbReference>
<reference evidence="2 3" key="1">
    <citation type="submission" date="2019-02" db="EMBL/GenBank/DDBJ databases">
        <title>Genome sequencing of the rare red list fungi Dentipellis fragilis.</title>
        <authorList>
            <person name="Buettner E."/>
            <person name="Kellner H."/>
        </authorList>
    </citation>
    <scope>NUCLEOTIDE SEQUENCE [LARGE SCALE GENOMIC DNA]</scope>
    <source>
        <strain evidence="2 3">DSM 105465</strain>
    </source>
</reference>
<comment type="caution">
    <text evidence="2">The sequence shown here is derived from an EMBL/GenBank/DDBJ whole genome shotgun (WGS) entry which is preliminary data.</text>
</comment>
<evidence type="ECO:0000313" key="2">
    <source>
        <dbReference type="EMBL" id="TFY63514.1"/>
    </source>
</evidence>
<dbReference type="PANTHER" id="PTHR28674:SF1">
    <property type="entry name" value="NOP PROTEIN CHAPERONE 1"/>
    <property type="match status" value="1"/>
</dbReference>
<accession>A0A4Y9YLZ7</accession>
<feature type="compositionally biased region" description="Basic and acidic residues" evidence="1">
    <location>
        <begin position="1"/>
        <end position="12"/>
    </location>
</feature>
<feature type="region of interest" description="Disordered" evidence="1">
    <location>
        <begin position="114"/>
        <end position="196"/>
    </location>
</feature>
<proteinExistence type="predicted"/>
<organism evidence="2 3">
    <name type="scientific">Dentipellis fragilis</name>
    <dbReference type="NCBI Taxonomy" id="205917"/>
    <lineage>
        <taxon>Eukaryota</taxon>
        <taxon>Fungi</taxon>
        <taxon>Dikarya</taxon>
        <taxon>Basidiomycota</taxon>
        <taxon>Agaricomycotina</taxon>
        <taxon>Agaricomycetes</taxon>
        <taxon>Russulales</taxon>
        <taxon>Hericiaceae</taxon>
        <taxon>Dentipellis</taxon>
    </lineage>
</organism>
<dbReference type="EMBL" id="SEOQ01000412">
    <property type="protein sequence ID" value="TFY63514.1"/>
    <property type="molecule type" value="Genomic_DNA"/>
</dbReference>
<dbReference type="STRING" id="205917.A0A4Y9YLZ7"/>
<dbReference type="AlphaFoldDB" id="A0A4Y9YLZ7"/>